<dbReference type="SMART" id="SM00530">
    <property type="entry name" value="HTH_XRE"/>
    <property type="match status" value="1"/>
</dbReference>
<name>A0A5S9F5Q3_UABAM</name>
<evidence type="ECO:0000259" key="2">
    <source>
        <dbReference type="PROSITE" id="PS50943"/>
    </source>
</evidence>
<dbReference type="GO" id="GO:0003700">
    <property type="term" value="F:DNA-binding transcription factor activity"/>
    <property type="evidence" value="ECO:0007669"/>
    <property type="project" value="TreeGrafter"/>
</dbReference>
<organism evidence="3 4">
    <name type="scientific">Uabimicrobium amorphum</name>
    <dbReference type="NCBI Taxonomy" id="2596890"/>
    <lineage>
        <taxon>Bacteria</taxon>
        <taxon>Pseudomonadati</taxon>
        <taxon>Planctomycetota</taxon>
        <taxon>Candidatus Uabimicrobiia</taxon>
        <taxon>Candidatus Uabimicrobiales</taxon>
        <taxon>Candidatus Uabimicrobiaceae</taxon>
        <taxon>Candidatus Uabimicrobium</taxon>
    </lineage>
</organism>
<protein>
    <submittedName>
        <fullName evidence="3">Transcriptional regulator</fullName>
    </submittedName>
</protein>
<sequence>MKIIKITNKVRYYRERLCLSQEDLAKKCKVAAETISRIETQKTLLPHPKTRKKIAEALEVEINEIFRPVQIKP</sequence>
<evidence type="ECO:0000256" key="1">
    <source>
        <dbReference type="ARBA" id="ARBA00023125"/>
    </source>
</evidence>
<feature type="domain" description="HTH cro/C1-type" evidence="2">
    <location>
        <begin position="10"/>
        <end position="65"/>
    </location>
</feature>
<dbReference type="InterPro" id="IPR050807">
    <property type="entry name" value="TransReg_Diox_bact_type"/>
</dbReference>
<dbReference type="RefSeq" id="WP_151971124.1">
    <property type="nucleotide sequence ID" value="NZ_AP019860.1"/>
</dbReference>
<dbReference type="InterPro" id="IPR001387">
    <property type="entry name" value="Cro/C1-type_HTH"/>
</dbReference>
<dbReference type="KEGG" id="uam:UABAM_05498"/>
<dbReference type="SUPFAM" id="SSF47413">
    <property type="entry name" value="lambda repressor-like DNA-binding domains"/>
    <property type="match status" value="1"/>
</dbReference>
<dbReference type="AlphaFoldDB" id="A0A5S9F5Q3"/>
<gene>
    <name evidence="3" type="ORF">UABAM_05498</name>
</gene>
<dbReference type="PROSITE" id="PS50943">
    <property type="entry name" value="HTH_CROC1"/>
    <property type="match status" value="1"/>
</dbReference>
<dbReference type="PANTHER" id="PTHR46797">
    <property type="entry name" value="HTH-TYPE TRANSCRIPTIONAL REGULATOR"/>
    <property type="match status" value="1"/>
</dbReference>
<dbReference type="Pfam" id="PF01381">
    <property type="entry name" value="HTH_3"/>
    <property type="match status" value="1"/>
</dbReference>
<evidence type="ECO:0000313" key="3">
    <source>
        <dbReference type="EMBL" id="BBM87095.1"/>
    </source>
</evidence>
<reference evidence="3 4" key="1">
    <citation type="submission" date="2019-08" db="EMBL/GenBank/DDBJ databases">
        <title>Complete genome sequence of Candidatus Uab amorphum.</title>
        <authorList>
            <person name="Shiratori T."/>
            <person name="Suzuki S."/>
            <person name="Kakizawa Y."/>
            <person name="Ishida K."/>
        </authorList>
    </citation>
    <scope>NUCLEOTIDE SEQUENCE [LARGE SCALE GENOMIC DNA]</scope>
    <source>
        <strain evidence="3 4">SRT547</strain>
    </source>
</reference>
<dbReference type="InterPro" id="IPR010982">
    <property type="entry name" value="Lambda_DNA-bd_dom_sf"/>
</dbReference>
<accession>A0A5S9F5Q3</accession>
<dbReference type="OrthoDB" id="8527856at2"/>
<dbReference type="Proteomes" id="UP000326354">
    <property type="component" value="Chromosome"/>
</dbReference>
<keyword evidence="4" id="KW-1185">Reference proteome</keyword>
<dbReference type="EMBL" id="AP019860">
    <property type="protein sequence ID" value="BBM87095.1"/>
    <property type="molecule type" value="Genomic_DNA"/>
</dbReference>
<dbReference type="CDD" id="cd00093">
    <property type="entry name" value="HTH_XRE"/>
    <property type="match status" value="1"/>
</dbReference>
<dbReference type="Gene3D" id="1.10.260.40">
    <property type="entry name" value="lambda repressor-like DNA-binding domains"/>
    <property type="match status" value="1"/>
</dbReference>
<dbReference type="GO" id="GO:0003677">
    <property type="term" value="F:DNA binding"/>
    <property type="evidence" value="ECO:0007669"/>
    <property type="project" value="UniProtKB-KW"/>
</dbReference>
<dbReference type="GO" id="GO:0005829">
    <property type="term" value="C:cytosol"/>
    <property type="evidence" value="ECO:0007669"/>
    <property type="project" value="TreeGrafter"/>
</dbReference>
<proteinExistence type="predicted"/>
<dbReference type="PANTHER" id="PTHR46797:SF1">
    <property type="entry name" value="METHYLPHOSPHONATE SYNTHASE"/>
    <property type="match status" value="1"/>
</dbReference>
<keyword evidence="1" id="KW-0238">DNA-binding</keyword>
<evidence type="ECO:0000313" key="4">
    <source>
        <dbReference type="Proteomes" id="UP000326354"/>
    </source>
</evidence>